<reference evidence="3 4" key="1">
    <citation type="submission" date="2024-02" db="EMBL/GenBank/DDBJ databases">
        <authorList>
            <person name="Daric V."/>
            <person name="Darras S."/>
        </authorList>
    </citation>
    <scope>NUCLEOTIDE SEQUENCE [LARGE SCALE GENOMIC DNA]</scope>
</reference>
<dbReference type="InterPro" id="IPR058801">
    <property type="entry name" value="PDZD8_N"/>
</dbReference>
<evidence type="ECO:0000313" key="4">
    <source>
        <dbReference type="Proteomes" id="UP001642483"/>
    </source>
</evidence>
<evidence type="ECO:0000313" key="3">
    <source>
        <dbReference type="EMBL" id="CAK8689691.1"/>
    </source>
</evidence>
<feature type="compositionally biased region" description="Basic and acidic residues" evidence="1">
    <location>
        <begin position="210"/>
        <end position="226"/>
    </location>
</feature>
<feature type="compositionally biased region" description="Acidic residues" evidence="1">
    <location>
        <begin position="375"/>
        <end position="388"/>
    </location>
</feature>
<dbReference type="EMBL" id="CAWYQH010000108">
    <property type="protein sequence ID" value="CAK8689691.1"/>
    <property type="molecule type" value="Genomic_DNA"/>
</dbReference>
<evidence type="ECO:0000259" key="2">
    <source>
        <dbReference type="Pfam" id="PF26547"/>
    </source>
</evidence>
<dbReference type="Proteomes" id="UP001642483">
    <property type="component" value="Unassembled WGS sequence"/>
</dbReference>
<dbReference type="PANTHER" id="PTHR21519">
    <property type="entry name" value="PDZ DOMAIN-CONTAINING PROTEIN 8"/>
    <property type="match status" value="1"/>
</dbReference>
<dbReference type="Pfam" id="PF26547">
    <property type="entry name" value="PDZD8_N"/>
    <property type="match status" value="1"/>
</dbReference>
<feature type="region of interest" description="Disordered" evidence="1">
    <location>
        <begin position="339"/>
        <end position="392"/>
    </location>
</feature>
<keyword evidence="4" id="KW-1185">Reference proteome</keyword>
<evidence type="ECO:0000256" key="1">
    <source>
        <dbReference type="SAM" id="MobiDB-lite"/>
    </source>
</evidence>
<dbReference type="InterPro" id="IPR036034">
    <property type="entry name" value="PDZ_sf"/>
</dbReference>
<proteinExistence type="predicted"/>
<feature type="domain" description="PDZD8 N-terminal" evidence="2">
    <location>
        <begin position="8"/>
        <end position="86"/>
    </location>
</feature>
<dbReference type="SUPFAM" id="SSF50156">
    <property type="entry name" value="PDZ domain-like"/>
    <property type="match status" value="1"/>
</dbReference>
<dbReference type="PANTHER" id="PTHR21519:SF1">
    <property type="entry name" value="PDZ DOMAIN-CONTAINING PROTEIN 8"/>
    <property type="match status" value="1"/>
</dbReference>
<dbReference type="InterPro" id="IPR039275">
    <property type="entry name" value="PDZD8"/>
</dbReference>
<gene>
    <name evidence="3" type="ORF">CVLEPA_LOCUS21657</name>
</gene>
<accession>A0ABP0GD36</accession>
<comment type="caution">
    <text evidence="3">The sequence shown here is derived from an EMBL/GenBank/DDBJ whole genome shotgun (WGS) entry which is preliminary data.</text>
</comment>
<sequence length="588" mass="66206">MLCYFYTETSASLAICIKHLSGNLRLQLSRYPCTHWAASFLEKPAITVSVDTSFQSRPLPQLGSVIVNQFYKSIKKKHTFPNYKLRYTPFYAFHSEKNTPSVPFVAGAQPVVGRINVTIVSCTRLLLPQYDKGKQGVHRVSRVVFATISLDAETCEGREAIKNEEPVEKLSFAAASAGLLLTTPNKLKQAFFDDSEDKSVEQDSGIANDEPTRINKPEIKQSTTKNEKLAEKTRNLALSVPVNPVNEPSYMMITRSFSALLYEKPNTESDVEKSTIVQVGSINMNNSSKGKPNISEGDIILSINGSEVKSLGQAIAIINDIRLKKKSFQFKVQRSRNYQPPVKLANLKKEPSSSPTTNSLPGPSKPTPPTLVESEASDTESDFSDLDYMDDHLEPPLFDDTRQIPFLGNPLNQSRNRYTKTGNYKGILIKKKSGKKSNSNMSIFDKDECLDFAKITPQSTNEILKTTLSHCDQPELQWNAETYSLKLKEDQAYLNIRFWYQEIPLSPGNKKEVRMLLGNIGIRLCHLSAQCNMLTSRKLTQKYKISSPLNSSKDESIRWNLNESFTQRLNFRRDYCYGDATIVSQLKD</sequence>
<protein>
    <recommendedName>
        <fullName evidence="2">PDZD8 N-terminal domain-containing protein</fullName>
    </recommendedName>
</protein>
<organism evidence="3 4">
    <name type="scientific">Clavelina lepadiformis</name>
    <name type="common">Light-bulb sea squirt</name>
    <name type="synonym">Ascidia lepadiformis</name>
    <dbReference type="NCBI Taxonomy" id="159417"/>
    <lineage>
        <taxon>Eukaryota</taxon>
        <taxon>Metazoa</taxon>
        <taxon>Chordata</taxon>
        <taxon>Tunicata</taxon>
        <taxon>Ascidiacea</taxon>
        <taxon>Aplousobranchia</taxon>
        <taxon>Clavelinidae</taxon>
        <taxon>Clavelina</taxon>
    </lineage>
</organism>
<name>A0ABP0GD36_CLALP</name>
<feature type="compositionally biased region" description="Polar residues" evidence="1">
    <location>
        <begin position="352"/>
        <end position="361"/>
    </location>
</feature>
<feature type="region of interest" description="Disordered" evidence="1">
    <location>
        <begin position="198"/>
        <end position="226"/>
    </location>
</feature>